<dbReference type="AlphaFoldDB" id="A0A087UVH0"/>
<protein>
    <recommendedName>
        <fullName evidence="2">Large ribosomal subunit protein bL21m</fullName>
    </recommendedName>
</protein>
<keyword evidence="3" id="KW-0689">Ribosomal protein</keyword>
<dbReference type="GO" id="GO:0005762">
    <property type="term" value="C:mitochondrial large ribosomal subunit"/>
    <property type="evidence" value="ECO:0007669"/>
    <property type="project" value="TreeGrafter"/>
</dbReference>
<proteinExistence type="inferred from homology"/>
<dbReference type="PANTHER" id="PTHR21349:SF0">
    <property type="entry name" value="LARGE RIBOSOMAL SUBUNIT PROTEIN BL21M"/>
    <property type="match status" value="1"/>
</dbReference>
<dbReference type="Proteomes" id="UP000054359">
    <property type="component" value="Unassembled WGS sequence"/>
</dbReference>
<gene>
    <name evidence="3" type="ORF">X975_13253</name>
</gene>
<name>A0A087UVH0_STEMI</name>
<feature type="non-terminal residue" evidence="3">
    <location>
        <position position="206"/>
    </location>
</feature>
<dbReference type="InterPro" id="IPR028909">
    <property type="entry name" value="bL21-like"/>
</dbReference>
<evidence type="ECO:0000313" key="4">
    <source>
        <dbReference type="Proteomes" id="UP000054359"/>
    </source>
</evidence>
<dbReference type="PANTHER" id="PTHR21349">
    <property type="entry name" value="50S RIBOSOMAL PROTEIN L21"/>
    <property type="match status" value="1"/>
</dbReference>
<accession>A0A087UVH0</accession>
<sequence length="206" mass="23736">MNYMRKLALKYIKNPSKYAHVLLRSPAAVCSTFSNGNFYRKQSTYIPNSAQSVILDDAQSEEEEEKISKEVISKINDQIKNKTHSRLFAVIQLCDRKFKITDEDIIAVGSFFRASVGDRIRLEKVLAVGSTDFTLLGRPLLSKDLIRVDATVIEKTYIVPRPLFRMGIHYQRLHWFRTPYVLIRINSINFVHSLDDLPSVEGLEDR</sequence>
<dbReference type="OMA" id="QWKVTDE"/>
<comment type="similarity">
    <text evidence="1">Belongs to the bacterial ribosomal protein bL21 family.</text>
</comment>
<evidence type="ECO:0000256" key="1">
    <source>
        <dbReference type="ARBA" id="ARBA00008563"/>
    </source>
</evidence>
<evidence type="ECO:0000313" key="3">
    <source>
        <dbReference type="EMBL" id="KFM81359.1"/>
    </source>
</evidence>
<dbReference type="STRING" id="407821.A0A087UVH0"/>
<dbReference type="SUPFAM" id="SSF141091">
    <property type="entry name" value="L21p-like"/>
    <property type="match status" value="1"/>
</dbReference>
<dbReference type="GO" id="GO:0003735">
    <property type="term" value="F:structural constituent of ribosome"/>
    <property type="evidence" value="ECO:0007669"/>
    <property type="project" value="TreeGrafter"/>
</dbReference>
<reference evidence="3 4" key="1">
    <citation type="submission" date="2013-11" db="EMBL/GenBank/DDBJ databases">
        <title>Genome sequencing of Stegodyphus mimosarum.</title>
        <authorList>
            <person name="Bechsgaard J."/>
        </authorList>
    </citation>
    <scope>NUCLEOTIDE SEQUENCE [LARGE SCALE GENOMIC DNA]</scope>
</reference>
<dbReference type="OrthoDB" id="5994at2759"/>
<keyword evidence="3" id="KW-0687">Ribonucleoprotein</keyword>
<dbReference type="InterPro" id="IPR036164">
    <property type="entry name" value="bL21-like_sf"/>
</dbReference>
<organism evidence="3 4">
    <name type="scientific">Stegodyphus mimosarum</name>
    <name type="common">African social velvet spider</name>
    <dbReference type="NCBI Taxonomy" id="407821"/>
    <lineage>
        <taxon>Eukaryota</taxon>
        <taxon>Metazoa</taxon>
        <taxon>Ecdysozoa</taxon>
        <taxon>Arthropoda</taxon>
        <taxon>Chelicerata</taxon>
        <taxon>Arachnida</taxon>
        <taxon>Araneae</taxon>
        <taxon>Araneomorphae</taxon>
        <taxon>Entelegynae</taxon>
        <taxon>Eresoidea</taxon>
        <taxon>Eresidae</taxon>
        <taxon>Stegodyphus</taxon>
    </lineage>
</organism>
<dbReference type="Pfam" id="PF00829">
    <property type="entry name" value="Ribosomal_L21p"/>
    <property type="match status" value="1"/>
</dbReference>
<dbReference type="EMBL" id="KK121844">
    <property type="protein sequence ID" value="KFM81359.1"/>
    <property type="molecule type" value="Genomic_DNA"/>
</dbReference>
<evidence type="ECO:0000256" key="2">
    <source>
        <dbReference type="ARBA" id="ARBA00044129"/>
    </source>
</evidence>
<keyword evidence="4" id="KW-1185">Reference proteome</keyword>